<dbReference type="PROSITE" id="PS50045">
    <property type="entry name" value="SIGMA54_INTERACT_4"/>
    <property type="match status" value="1"/>
</dbReference>
<dbReference type="EMBL" id="BSST01000001">
    <property type="protein sequence ID" value="GLX79885.1"/>
    <property type="molecule type" value="Genomic_DNA"/>
</dbReference>
<dbReference type="Gene3D" id="3.30.70.260">
    <property type="match status" value="1"/>
</dbReference>
<dbReference type="PROSITE" id="PS00676">
    <property type="entry name" value="SIGMA54_INTERACT_2"/>
    <property type="match status" value="1"/>
</dbReference>
<evidence type="ECO:0000256" key="6">
    <source>
        <dbReference type="ARBA" id="ARBA00022840"/>
    </source>
</evidence>
<dbReference type="InterPro" id="IPR013767">
    <property type="entry name" value="PAS_fold"/>
</dbReference>
<dbReference type="InterPro" id="IPR003593">
    <property type="entry name" value="AAA+_ATPase"/>
</dbReference>
<evidence type="ECO:0000256" key="1">
    <source>
        <dbReference type="ARBA" id="ARBA00004496"/>
    </source>
</evidence>
<dbReference type="Pfam" id="PF25601">
    <property type="entry name" value="AAA_lid_14"/>
    <property type="match status" value="1"/>
</dbReference>
<evidence type="ECO:0000256" key="3">
    <source>
        <dbReference type="ARBA" id="ARBA00022491"/>
    </source>
</evidence>
<sequence length="507" mass="57162">MKIKVESTDRIGISQEILAIFASKSWNLKSIEVEAHFTFVHIERVHVSLAEVEQSLRHIDGFLGCEEIVQMPAEQRENHLHTLLNRIPDPILDIDEQGIILASNSAADSLLQNDKQSLVDQPITHYIDVPLSQLLQLNEISLSVNFIHQPFIADINPVVSEQKISGAVVSLRSMHKVGRQLSLMQSSPHDALQSIIGHSKKIKLVLSQVQRFAELDLPVLICGDTGTGKELIARALHQLSERKEAPFLTINCAALPEHLLESELFGYESGAFTGASKGGKPGLFELAQGGSVFLDEIAEMSPYLQAKLLRFLQDFKYRKVGGTKEFTADVKIISASHQHFNELIEQQKFREDLYYRLNVLRLELPALKDRAEDITLLVEHFVLNAARQFKLTPPSVSHEAMTILTTFHWPGNIRQLENVIFRLIALNEGSKISAAQVQTVLFDSNDPGLLTTMNEQEIEDWASAQANFERRLLEQLYPYYPTTRKLAERLKVSHNKIAMKLRAYGIK</sequence>
<reference evidence="13 14" key="1">
    <citation type="submission" date="2023-03" db="EMBL/GenBank/DDBJ databases">
        <title>Draft genome sequence of Thalassotalea insulae KCTC 62186T.</title>
        <authorList>
            <person name="Sawabe T."/>
        </authorList>
    </citation>
    <scope>NUCLEOTIDE SEQUENCE [LARGE SCALE GENOMIC DNA]</scope>
    <source>
        <strain evidence="13 14">KCTC 62186</strain>
    </source>
</reference>
<dbReference type="SUPFAM" id="SSF52540">
    <property type="entry name" value="P-loop containing nucleoside triphosphate hydrolases"/>
    <property type="match status" value="1"/>
</dbReference>
<keyword evidence="2" id="KW-0963">Cytoplasm</keyword>
<dbReference type="InterPro" id="IPR009057">
    <property type="entry name" value="Homeodomain-like_sf"/>
</dbReference>
<accession>A0ABQ6GZG1</accession>
<evidence type="ECO:0000256" key="7">
    <source>
        <dbReference type="ARBA" id="ARBA00023015"/>
    </source>
</evidence>
<keyword evidence="4" id="KW-0547">Nucleotide-binding</keyword>
<dbReference type="InterPro" id="IPR002078">
    <property type="entry name" value="Sigma_54_int"/>
</dbReference>
<dbReference type="SMART" id="SM00091">
    <property type="entry name" value="PAS"/>
    <property type="match status" value="1"/>
</dbReference>
<dbReference type="Gene3D" id="3.40.50.300">
    <property type="entry name" value="P-loop containing nucleotide triphosphate hydrolases"/>
    <property type="match status" value="1"/>
</dbReference>
<dbReference type="SUPFAM" id="SSF46689">
    <property type="entry name" value="Homeodomain-like"/>
    <property type="match status" value="1"/>
</dbReference>
<dbReference type="Pfam" id="PF00158">
    <property type="entry name" value="Sigma54_activat"/>
    <property type="match status" value="1"/>
</dbReference>
<dbReference type="PROSITE" id="PS50112">
    <property type="entry name" value="PAS"/>
    <property type="match status" value="1"/>
</dbReference>
<evidence type="ECO:0000256" key="8">
    <source>
        <dbReference type="ARBA" id="ARBA00023125"/>
    </source>
</evidence>
<dbReference type="Gene3D" id="1.10.8.60">
    <property type="match status" value="1"/>
</dbReference>
<evidence type="ECO:0000256" key="10">
    <source>
        <dbReference type="ARBA" id="ARBA00029500"/>
    </source>
</evidence>
<dbReference type="InterPro" id="IPR025662">
    <property type="entry name" value="Sigma_54_int_dom_ATP-bd_1"/>
</dbReference>
<dbReference type="InterPro" id="IPR058031">
    <property type="entry name" value="AAA_lid_NorR"/>
</dbReference>
<dbReference type="PANTHER" id="PTHR32071:SF3">
    <property type="entry name" value="HTH-TYPE TRANSCRIPTIONAL REGULATORY PROTEIN TYRR"/>
    <property type="match status" value="1"/>
</dbReference>
<keyword evidence="6" id="KW-0067">ATP-binding</keyword>
<keyword evidence="3" id="KW-0678">Repressor</keyword>
<evidence type="ECO:0000256" key="9">
    <source>
        <dbReference type="ARBA" id="ARBA00023163"/>
    </source>
</evidence>
<organism evidence="13 14">
    <name type="scientific">Thalassotalea insulae</name>
    <dbReference type="NCBI Taxonomy" id="2056778"/>
    <lineage>
        <taxon>Bacteria</taxon>
        <taxon>Pseudomonadati</taxon>
        <taxon>Pseudomonadota</taxon>
        <taxon>Gammaproteobacteria</taxon>
        <taxon>Alteromonadales</taxon>
        <taxon>Colwelliaceae</taxon>
        <taxon>Thalassotalea</taxon>
    </lineage>
</organism>
<dbReference type="InterPro" id="IPR035965">
    <property type="entry name" value="PAS-like_dom_sf"/>
</dbReference>
<keyword evidence="8" id="KW-0238">DNA-binding</keyword>
<evidence type="ECO:0000259" key="12">
    <source>
        <dbReference type="PROSITE" id="PS50112"/>
    </source>
</evidence>
<evidence type="ECO:0000259" key="11">
    <source>
        <dbReference type="PROSITE" id="PS50045"/>
    </source>
</evidence>
<dbReference type="CDD" id="cd00009">
    <property type="entry name" value="AAA"/>
    <property type="match status" value="1"/>
</dbReference>
<dbReference type="Gene3D" id="3.30.450.20">
    <property type="entry name" value="PAS domain"/>
    <property type="match status" value="1"/>
</dbReference>
<gene>
    <name evidence="13" type="ORF">tinsulaeT_32250</name>
</gene>
<dbReference type="NCBIfam" id="TIGR04381">
    <property type="entry name" value="HTH_TypR"/>
    <property type="match status" value="1"/>
</dbReference>
<dbReference type="InterPro" id="IPR030828">
    <property type="entry name" value="HTH_TyrR"/>
</dbReference>
<dbReference type="InterPro" id="IPR025943">
    <property type="entry name" value="Sigma_54_int_dom_ATP-bd_2"/>
</dbReference>
<evidence type="ECO:0000256" key="4">
    <source>
        <dbReference type="ARBA" id="ARBA00022741"/>
    </source>
</evidence>
<dbReference type="PROSITE" id="PS00675">
    <property type="entry name" value="SIGMA54_INTERACT_1"/>
    <property type="match status" value="1"/>
</dbReference>
<dbReference type="Proteomes" id="UP001157186">
    <property type="component" value="Unassembled WGS sequence"/>
</dbReference>
<dbReference type="PROSITE" id="PS00688">
    <property type="entry name" value="SIGMA54_INTERACT_3"/>
    <property type="match status" value="1"/>
</dbReference>
<name>A0ABQ6GZG1_9GAMM</name>
<feature type="domain" description="PAS" evidence="12">
    <location>
        <begin position="76"/>
        <end position="121"/>
    </location>
</feature>
<dbReference type="InterPro" id="IPR027417">
    <property type="entry name" value="P-loop_NTPase"/>
</dbReference>
<comment type="subcellular location">
    <subcellularLocation>
        <location evidence="1">Cytoplasm</location>
    </subcellularLocation>
</comment>
<evidence type="ECO:0000313" key="14">
    <source>
        <dbReference type="Proteomes" id="UP001157186"/>
    </source>
</evidence>
<dbReference type="Pfam" id="PF18024">
    <property type="entry name" value="HTH_50"/>
    <property type="match status" value="1"/>
</dbReference>
<feature type="domain" description="Sigma-54 factor interaction" evidence="11">
    <location>
        <begin position="195"/>
        <end position="425"/>
    </location>
</feature>
<proteinExistence type="predicted"/>
<evidence type="ECO:0000256" key="5">
    <source>
        <dbReference type="ARBA" id="ARBA00022797"/>
    </source>
</evidence>
<keyword evidence="5" id="KW-0058">Aromatic hydrocarbons catabolism</keyword>
<keyword evidence="9" id="KW-0804">Transcription</keyword>
<keyword evidence="7" id="KW-0805">Transcription regulation</keyword>
<dbReference type="PANTHER" id="PTHR32071">
    <property type="entry name" value="TRANSCRIPTIONAL REGULATORY PROTEIN"/>
    <property type="match status" value="1"/>
</dbReference>
<dbReference type="SUPFAM" id="SSF55785">
    <property type="entry name" value="PYP-like sensor domain (PAS domain)"/>
    <property type="match status" value="1"/>
</dbReference>
<comment type="caution">
    <text evidence="13">The sequence shown here is derived from an EMBL/GenBank/DDBJ whole genome shotgun (WGS) entry which is preliminary data.</text>
</comment>
<dbReference type="RefSeq" id="WP_284245830.1">
    <property type="nucleotide sequence ID" value="NZ_BSST01000001.1"/>
</dbReference>
<dbReference type="InterPro" id="IPR000014">
    <property type="entry name" value="PAS"/>
</dbReference>
<protein>
    <recommendedName>
        <fullName evidence="10">HTH-type transcriptional regulatory protein TyrR</fullName>
    </recommendedName>
</protein>
<evidence type="ECO:0000256" key="2">
    <source>
        <dbReference type="ARBA" id="ARBA00022490"/>
    </source>
</evidence>
<keyword evidence="14" id="KW-1185">Reference proteome</keyword>
<dbReference type="InterPro" id="IPR025944">
    <property type="entry name" value="Sigma_54_int_dom_CS"/>
</dbReference>
<dbReference type="SMART" id="SM00382">
    <property type="entry name" value="AAA"/>
    <property type="match status" value="1"/>
</dbReference>
<dbReference type="Pfam" id="PF00989">
    <property type="entry name" value="PAS"/>
    <property type="match status" value="1"/>
</dbReference>
<dbReference type="Gene3D" id="1.10.10.60">
    <property type="entry name" value="Homeodomain-like"/>
    <property type="match status" value="1"/>
</dbReference>
<evidence type="ECO:0000313" key="13">
    <source>
        <dbReference type="EMBL" id="GLX79885.1"/>
    </source>
</evidence>